<dbReference type="PANTHER" id="PTHR15711">
    <property type="entry name" value="RAP GTPASE-ACTIVATING PROTEIN"/>
    <property type="match status" value="1"/>
</dbReference>
<keyword evidence="1" id="KW-0343">GTPase activation</keyword>
<evidence type="ECO:0000259" key="3">
    <source>
        <dbReference type="PROSITE" id="PS50085"/>
    </source>
</evidence>
<dbReference type="EMBL" id="CAJNOJ010000168">
    <property type="protein sequence ID" value="CAF1233569.1"/>
    <property type="molecule type" value="Genomic_DNA"/>
</dbReference>
<feature type="domain" description="Rap-GAP" evidence="3">
    <location>
        <begin position="404"/>
        <end position="620"/>
    </location>
</feature>
<dbReference type="PANTHER" id="PTHR15711:SF32">
    <property type="entry name" value="RAP GTPASE ACTIVATING PROTEIN 1, ISOFORM H"/>
    <property type="match status" value="1"/>
</dbReference>
<dbReference type="InterPro" id="IPR035974">
    <property type="entry name" value="Rap/Ran-GAP_sf"/>
</dbReference>
<dbReference type="PROSITE" id="PS50085">
    <property type="entry name" value="RAPGAP"/>
    <property type="match status" value="1"/>
</dbReference>
<dbReference type="InterPro" id="IPR000331">
    <property type="entry name" value="Rap/Ran_GAP_dom"/>
</dbReference>
<comment type="caution">
    <text evidence="4">The sequence shown here is derived from an EMBL/GenBank/DDBJ whole genome shotgun (WGS) entry which is preliminary data.</text>
</comment>
<dbReference type="Proteomes" id="UP000663852">
    <property type="component" value="Unassembled WGS sequence"/>
</dbReference>
<gene>
    <name evidence="4" type="ORF">EDS130_LOCUS27065</name>
</gene>
<dbReference type="FunFam" id="3.40.50.11210:FF:000001">
    <property type="entry name" value="Ral GTPase-activating protein subunit alpha-1 isoform 1"/>
    <property type="match status" value="1"/>
</dbReference>
<evidence type="ECO:0000313" key="5">
    <source>
        <dbReference type="Proteomes" id="UP000663852"/>
    </source>
</evidence>
<dbReference type="GO" id="GO:0005737">
    <property type="term" value="C:cytoplasm"/>
    <property type="evidence" value="ECO:0007669"/>
    <property type="project" value="TreeGrafter"/>
</dbReference>
<sequence>MAWCAKIYDILNGWNGDEGDLPTITNNNISKSIRIKRFNSDLYQHNLTDNETTIIQHDSPVLERSESLNNAHLSTSGQLYNNDYLNRRDYRGEHICADTLFSCHQRDGQYYSNPQQQSYNIATISHMSLNLPKSVGGIRDVDGQQQLSRSYSLDFPMELRRSQTSLPVLNHIPVRMRHSMNPQANRQSVQLERPSRASLKHSVLHNSQASLPNREDSFTGRISTRSNYSTLDYESSEVQSRNTDQVQQAIQYYITEMLTSSPGGVFPMIYRIPSDDALHEQDRYRVEGGYGEPSQWIFKTKILSSDCRITSENIASLYMNYFYDQYHYDIFAIDEDFDPVVMSIKPQNDELTVIVRTKEGSKSMTLVENENVVTNYITLAQHLYPDLHIDHFENCTSLKAQQYVKEYDEKLETQKFKFGIIYQRRGQTTEEEFFNNERHSRTFDEFLDIIATRVSLKNFKGYRGGLDTSEDTDSPISYYECYDDKEIMFHVSTLLPFTPNDVSQIQRKRHIGNDIVAIVFQEENTPFHPSMIKSNFLHIFLVIQPVQILSRTCYKIMLIARDNIEEFSPILHPNVVYVRTAEHLKPFILSKLINAEYAAYRCRTFALLQQRTRCSYLKTLCENLSEKSYEVLCDEQKRVGHHRLSLLSNSARKRYLFSMKKIFSRSSSISDSPRQSLKSSEKKTKASKKLIRLGKSMDSVDAHPRLSLANSSSEQESTRENSSMRRHTNGPSDDSLNDSADMSSSTVQHNSSLPTQVYYGDESDEGLDSMSSVETTRVPYDSDDQDAYRQQLREKSYPSHIWQRISSSQRHISTPQTAGIHISEEATV</sequence>
<feature type="region of interest" description="Disordered" evidence="2">
    <location>
        <begin position="807"/>
        <end position="828"/>
    </location>
</feature>
<evidence type="ECO:0000313" key="4">
    <source>
        <dbReference type="EMBL" id="CAF1233569.1"/>
    </source>
</evidence>
<protein>
    <recommendedName>
        <fullName evidence="3">Rap-GAP domain-containing protein</fullName>
    </recommendedName>
</protein>
<feature type="compositionally biased region" description="Low complexity" evidence="2">
    <location>
        <begin position="668"/>
        <end position="678"/>
    </location>
</feature>
<reference evidence="4" key="1">
    <citation type="submission" date="2021-02" db="EMBL/GenBank/DDBJ databases">
        <authorList>
            <person name="Nowell W R."/>
        </authorList>
    </citation>
    <scope>NUCLEOTIDE SEQUENCE</scope>
</reference>
<dbReference type="Gene3D" id="6.10.140.210">
    <property type="match status" value="1"/>
</dbReference>
<dbReference type="Pfam" id="PF02145">
    <property type="entry name" value="Rap_GAP"/>
    <property type="match status" value="1"/>
</dbReference>
<dbReference type="GO" id="GO:0005096">
    <property type="term" value="F:GTPase activator activity"/>
    <property type="evidence" value="ECO:0007669"/>
    <property type="project" value="UniProtKB-KW"/>
</dbReference>
<dbReference type="Gene3D" id="3.40.50.11210">
    <property type="entry name" value="Rap/Ran-GAP"/>
    <property type="match status" value="1"/>
</dbReference>
<feature type="region of interest" description="Disordered" evidence="2">
    <location>
        <begin position="668"/>
        <end position="786"/>
    </location>
</feature>
<dbReference type="OrthoDB" id="2499658at2759"/>
<accession>A0A814YVK6</accession>
<dbReference type="GO" id="GO:0051056">
    <property type="term" value="P:regulation of small GTPase mediated signal transduction"/>
    <property type="evidence" value="ECO:0007669"/>
    <property type="project" value="InterPro"/>
</dbReference>
<evidence type="ECO:0000256" key="1">
    <source>
        <dbReference type="ARBA" id="ARBA00022468"/>
    </source>
</evidence>
<dbReference type="AlphaFoldDB" id="A0A814YVK6"/>
<name>A0A814YVK6_ADIRI</name>
<dbReference type="SUPFAM" id="SSF111347">
    <property type="entry name" value="Rap/Ran-GAP"/>
    <property type="match status" value="1"/>
</dbReference>
<organism evidence="4 5">
    <name type="scientific">Adineta ricciae</name>
    <name type="common">Rotifer</name>
    <dbReference type="NCBI Taxonomy" id="249248"/>
    <lineage>
        <taxon>Eukaryota</taxon>
        <taxon>Metazoa</taxon>
        <taxon>Spiralia</taxon>
        <taxon>Gnathifera</taxon>
        <taxon>Rotifera</taxon>
        <taxon>Eurotatoria</taxon>
        <taxon>Bdelloidea</taxon>
        <taxon>Adinetida</taxon>
        <taxon>Adinetidae</taxon>
        <taxon>Adineta</taxon>
    </lineage>
</organism>
<feature type="compositionally biased region" description="Polar residues" evidence="2">
    <location>
        <begin position="729"/>
        <end position="755"/>
    </location>
</feature>
<proteinExistence type="predicted"/>
<evidence type="ECO:0000256" key="2">
    <source>
        <dbReference type="SAM" id="MobiDB-lite"/>
    </source>
</evidence>
<feature type="compositionally biased region" description="Polar residues" evidence="2">
    <location>
        <begin position="807"/>
        <end position="817"/>
    </location>
</feature>
<dbReference type="Pfam" id="PF21022">
    <property type="entry name" value="Rap-GAP_dimer"/>
    <property type="match status" value="1"/>
</dbReference>
<dbReference type="InterPro" id="IPR050989">
    <property type="entry name" value="Rap1_Ran_GAP"/>
</dbReference>